<feature type="domain" description="Guanylate cyclase" evidence="1">
    <location>
        <begin position="232"/>
        <end position="363"/>
    </location>
</feature>
<accession>A0A1G5QX15</accession>
<dbReference type="InterPro" id="IPR029787">
    <property type="entry name" value="Nucleotide_cyclase"/>
</dbReference>
<dbReference type="SUPFAM" id="SSF55073">
    <property type="entry name" value="Nucleotide cyclase"/>
    <property type="match status" value="1"/>
</dbReference>
<dbReference type="InterPro" id="IPR001054">
    <property type="entry name" value="A/G_cyclase"/>
</dbReference>
<dbReference type="SMART" id="SM00044">
    <property type="entry name" value="CYCc"/>
    <property type="match status" value="1"/>
</dbReference>
<organism evidence="2 3">
    <name type="scientific">Epibacterium ulvae</name>
    <dbReference type="NCBI Taxonomy" id="1156985"/>
    <lineage>
        <taxon>Bacteria</taxon>
        <taxon>Pseudomonadati</taxon>
        <taxon>Pseudomonadota</taxon>
        <taxon>Alphaproteobacteria</taxon>
        <taxon>Rhodobacterales</taxon>
        <taxon>Roseobacteraceae</taxon>
        <taxon>Epibacterium</taxon>
    </lineage>
</organism>
<dbReference type="PANTHER" id="PTHR43081">
    <property type="entry name" value="ADENYLATE CYCLASE, TERMINAL-DIFFERENTIATION SPECIFIC-RELATED"/>
    <property type="match status" value="1"/>
</dbReference>
<dbReference type="RefSeq" id="WP_090219014.1">
    <property type="nucleotide sequence ID" value="NZ_FMWG01000006.1"/>
</dbReference>
<dbReference type="GO" id="GO:0006171">
    <property type="term" value="P:cAMP biosynthetic process"/>
    <property type="evidence" value="ECO:0007669"/>
    <property type="project" value="TreeGrafter"/>
</dbReference>
<dbReference type="PANTHER" id="PTHR43081:SF11">
    <property type="entry name" value="BLR2264 PROTEIN"/>
    <property type="match status" value="1"/>
</dbReference>
<dbReference type="PROSITE" id="PS50125">
    <property type="entry name" value="GUANYLATE_CYCLASE_2"/>
    <property type="match status" value="1"/>
</dbReference>
<evidence type="ECO:0000259" key="1">
    <source>
        <dbReference type="PROSITE" id="PS50125"/>
    </source>
</evidence>
<dbReference type="CDD" id="cd07302">
    <property type="entry name" value="CHD"/>
    <property type="match status" value="1"/>
</dbReference>
<dbReference type="EMBL" id="FMWG01000006">
    <property type="protein sequence ID" value="SCZ66138.1"/>
    <property type="molecule type" value="Genomic_DNA"/>
</dbReference>
<name>A0A1G5QX15_9RHOB</name>
<proteinExistence type="predicted"/>
<dbReference type="AlphaFoldDB" id="A0A1G5QX15"/>
<reference evidence="2 3" key="1">
    <citation type="submission" date="2016-10" db="EMBL/GenBank/DDBJ databases">
        <authorList>
            <person name="de Groot N.N."/>
        </authorList>
    </citation>
    <scope>NUCLEOTIDE SEQUENCE [LARGE SCALE GENOMIC DNA]</scope>
    <source>
        <strain evidence="2 3">U95</strain>
    </source>
</reference>
<dbReference type="GO" id="GO:0004016">
    <property type="term" value="F:adenylate cyclase activity"/>
    <property type="evidence" value="ECO:0007669"/>
    <property type="project" value="UniProtKB-ARBA"/>
</dbReference>
<dbReference type="Pfam" id="PF00211">
    <property type="entry name" value="Guanylate_cyc"/>
    <property type="match status" value="1"/>
</dbReference>
<dbReference type="GO" id="GO:0035556">
    <property type="term" value="P:intracellular signal transduction"/>
    <property type="evidence" value="ECO:0007669"/>
    <property type="project" value="InterPro"/>
</dbReference>
<dbReference type="STRING" id="1156985.SAMN04488118_106147"/>
<dbReference type="OrthoDB" id="9801651at2"/>
<gene>
    <name evidence="2" type="ORF">SAMN04488118_106147</name>
</gene>
<protein>
    <submittedName>
        <fullName evidence="2">Adenylate/guanylate cyclase</fullName>
    </submittedName>
</protein>
<dbReference type="Proteomes" id="UP000198767">
    <property type="component" value="Unassembled WGS sequence"/>
</dbReference>
<evidence type="ECO:0000313" key="2">
    <source>
        <dbReference type="EMBL" id="SCZ66138.1"/>
    </source>
</evidence>
<sequence length="418" mass="45964">MVAQCDKTPRAAMAAQPLITWLVEQGLEGTSQEALLQGYCDRLVDLGVPLWRFFLGQRAFHPRFGGIGFQWTAAEGISSRAFAYEETPRNDWLRSPLFSFVQNGMSDQRYDLQTGTDYQQYPLLEDLKAQGATDYFISGLHFAKVDTENYQDPNQAPEGVLISWCTDRDGGFSAYEVELMKTAMPYLGLALKSTANRRMAADLLKVYLGRESGRRVLSGEIQRGSSRQIDAVICLFDLKGFTSLAEQIPGPDLIDMLNDYFGIAVAAIQSHGGNILKFIGDGILTMFDLGSSQLDARAALEAAKDLRAQISQRNSERLAEGLPVADFTLALHAGEILYGNIGAENRLDFTVIGPAVNLTARLSNMHEAVGQNIILSEKVQKAAGTTDHDLVSLGRYMLRGVADPIELFTVYVPDEDTA</sequence>
<evidence type="ECO:0000313" key="3">
    <source>
        <dbReference type="Proteomes" id="UP000198767"/>
    </source>
</evidence>
<dbReference type="Gene3D" id="3.30.70.1230">
    <property type="entry name" value="Nucleotide cyclase"/>
    <property type="match status" value="1"/>
</dbReference>
<keyword evidence="3" id="KW-1185">Reference proteome</keyword>
<dbReference type="InterPro" id="IPR050697">
    <property type="entry name" value="Adenylyl/Guanylyl_Cyclase_3/4"/>
</dbReference>